<keyword evidence="14" id="KW-1185">Reference proteome</keyword>
<name>A0A7D5EGQ1_9EURY</name>
<dbReference type="AlphaFoldDB" id="A0A7D5EGQ1"/>
<sequence>MNYAIILNVLGNLLRFLGLVMVVPLLVAFYYGDSLLPFAVAILVTGVLGIVISYRYEAEGDWKIREGFAIVAFGWLTAAVFGSIPYLLDGITPINALFESMSGFTTTGATILQDIESHSRSILFWRNMTQWLGGMGIIMLFIAILPKLSVAGRQLFRAEAPGPTEDKIKPRIRETARILWTVYVAISAIQAALLMLAGMSLYDAVTHTFTTMSTGGFSPYAEGIAAFHSPLIEGIITVFMFIAGANFALHYRTLYADRQSLIKDNEFKFYTLIVLTATAILTFSLWNDMGENILLSFRYAIFQVVSIVTTTGYATADFNMWTDSARIVLLAVMFIGGCAGSTAGGIKVVRFLLLLKYSQNALFRSIHPKAVKPIKFNNKTVPEEIMQAIVSFAVIYVMIFAVSTALLSLLGMELISSITASIATLGNIGPGFNAVGPMSNFDVVPALGKLLLIANMWIGRLEVFTVIVMLTPEFWRR</sequence>
<keyword evidence="7 12" id="KW-0812">Transmembrane</keyword>
<evidence type="ECO:0000256" key="2">
    <source>
        <dbReference type="ARBA" id="ARBA00009137"/>
    </source>
</evidence>
<evidence type="ECO:0000256" key="3">
    <source>
        <dbReference type="ARBA" id="ARBA00022448"/>
    </source>
</evidence>
<dbReference type="OrthoDB" id="111943at2157"/>
<dbReference type="PANTHER" id="PTHR32024:SF2">
    <property type="entry name" value="TRK SYSTEM POTASSIUM UPTAKE PROTEIN TRKG-RELATED"/>
    <property type="match status" value="1"/>
</dbReference>
<organism evidence="13 14">
    <name type="scientific">Methanolobus zinderi</name>
    <dbReference type="NCBI Taxonomy" id="536044"/>
    <lineage>
        <taxon>Archaea</taxon>
        <taxon>Methanobacteriati</taxon>
        <taxon>Methanobacteriota</taxon>
        <taxon>Stenosarchaea group</taxon>
        <taxon>Methanomicrobia</taxon>
        <taxon>Methanosarcinales</taxon>
        <taxon>Methanosarcinaceae</taxon>
        <taxon>Methanolobus</taxon>
    </lineage>
</organism>
<feature type="transmembrane region" description="Helical" evidence="12">
    <location>
        <begin position="68"/>
        <end position="88"/>
    </location>
</feature>
<evidence type="ECO:0000256" key="6">
    <source>
        <dbReference type="ARBA" id="ARBA00022538"/>
    </source>
</evidence>
<evidence type="ECO:0000256" key="12">
    <source>
        <dbReference type="SAM" id="Phobius"/>
    </source>
</evidence>
<protein>
    <submittedName>
        <fullName evidence="13">TrkH family potassium uptake protein</fullName>
    </submittedName>
</protein>
<feature type="transmembrane region" description="Helical" evidence="12">
    <location>
        <begin position="12"/>
        <end position="32"/>
    </location>
</feature>
<feature type="transmembrane region" description="Helical" evidence="12">
    <location>
        <begin position="293"/>
        <end position="315"/>
    </location>
</feature>
<evidence type="ECO:0000313" key="14">
    <source>
        <dbReference type="Proteomes" id="UP000509594"/>
    </source>
</evidence>
<feature type="transmembrane region" description="Helical" evidence="12">
    <location>
        <begin position="225"/>
        <end position="249"/>
    </location>
</feature>
<comment type="subcellular location">
    <subcellularLocation>
        <location evidence="1">Cell inner membrane</location>
        <topology evidence="1">Multi-pass membrane protein</topology>
    </subcellularLocation>
</comment>
<proteinExistence type="inferred from homology"/>
<feature type="transmembrane region" description="Helical" evidence="12">
    <location>
        <begin position="414"/>
        <end position="432"/>
    </location>
</feature>
<gene>
    <name evidence="13" type="ORF">HWN40_09665</name>
</gene>
<accession>A0A7D5EGQ1</accession>
<keyword evidence="10" id="KW-0406">Ion transport</keyword>
<reference evidence="13 14" key="1">
    <citation type="submission" date="2020-06" db="EMBL/GenBank/DDBJ databases">
        <title>Methanolobus halotolerans sp. nov., isolated from a saline lake Tus in Siberia.</title>
        <authorList>
            <person name="Shen Y."/>
            <person name="Chen S.-C."/>
            <person name="Lai M.-C."/>
            <person name="Huang H.-H."/>
            <person name="Chiu H.-H."/>
            <person name="Tang S.-L."/>
            <person name="Rogozin D.Y."/>
            <person name="Degermendzhy A.G."/>
        </authorList>
    </citation>
    <scope>NUCLEOTIDE SEQUENCE [LARGE SCALE GENOMIC DNA]</scope>
    <source>
        <strain evidence="13 14">DSM 21339</strain>
    </source>
</reference>
<feature type="transmembrane region" description="Helical" evidence="12">
    <location>
        <begin position="452"/>
        <end position="471"/>
    </location>
</feature>
<keyword evidence="3" id="KW-0813">Transport</keyword>
<dbReference type="Proteomes" id="UP000509594">
    <property type="component" value="Chromosome"/>
</dbReference>
<feature type="transmembrane region" description="Helical" evidence="12">
    <location>
        <begin position="128"/>
        <end position="148"/>
    </location>
</feature>
<comment type="similarity">
    <text evidence="2">Belongs to the TrkH potassium transport family.</text>
</comment>
<keyword evidence="9 12" id="KW-1133">Transmembrane helix</keyword>
<dbReference type="InterPro" id="IPR003445">
    <property type="entry name" value="Cat_transpt"/>
</dbReference>
<dbReference type="GO" id="GO:0015379">
    <property type="term" value="F:potassium:chloride symporter activity"/>
    <property type="evidence" value="ECO:0007669"/>
    <property type="project" value="InterPro"/>
</dbReference>
<dbReference type="GeneID" id="55821942"/>
<evidence type="ECO:0000256" key="1">
    <source>
        <dbReference type="ARBA" id="ARBA00004429"/>
    </source>
</evidence>
<feature type="transmembrane region" description="Helical" evidence="12">
    <location>
        <begin position="178"/>
        <end position="205"/>
    </location>
</feature>
<keyword evidence="5" id="KW-0997">Cell inner membrane</keyword>
<keyword evidence="11 12" id="KW-0472">Membrane</keyword>
<feature type="transmembrane region" description="Helical" evidence="12">
    <location>
        <begin position="269"/>
        <end position="287"/>
    </location>
</feature>
<feature type="transmembrane region" description="Helical" evidence="12">
    <location>
        <begin position="327"/>
        <end position="346"/>
    </location>
</feature>
<evidence type="ECO:0000256" key="4">
    <source>
        <dbReference type="ARBA" id="ARBA00022475"/>
    </source>
</evidence>
<dbReference type="PIRSF" id="PIRSF006247">
    <property type="entry name" value="TrkH"/>
    <property type="match status" value="1"/>
</dbReference>
<keyword evidence="4" id="KW-1003">Cell membrane</keyword>
<keyword evidence="8" id="KW-0630">Potassium</keyword>
<evidence type="ECO:0000256" key="11">
    <source>
        <dbReference type="ARBA" id="ARBA00023136"/>
    </source>
</evidence>
<evidence type="ECO:0000256" key="9">
    <source>
        <dbReference type="ARBA" id="ARBA00022989"/>
    </source>
</evidence>
<evidence type="ECO:0000256" key="8">
    <source>
        <dbReference type="ARBA" id="ARBA00022958"/>
    </source>
</evidence>
<feature type="transmembrane region" description="Helical" evidence="12">
    <location>
        <begin position="385"/>
        <end position="407"/>
    </location>
</feature>
<dbReference type="InterPro" id="IPR004772">
    <property type="entry name" value="TrkH"/>
</dbReference>
<dbReference type="EMBL" id="CP058215">
    <property type="protein sequence ID" value="QLC51316.1"/>
    <property type="molecule type" value="Genomic_DNA"/>
</dbReference>
<evidence type="ECO:0000313" key="13">
    <source>
        <dbReference type="EMBL" id="QLC51316.1"/>
    </source>
</evidence>
<evidence type="ECO:0000256" key="5">
    <source>
        <dbReference type="ARBA" id="ARBA00022519"/>
    </source>
</evidence>
<dbReference type="GO" id="GO:0005886">
    <property type="term" value="C:plasma membrane"/>
    <property type="evidence" value="ECO:0007669"/>
    <property type="project" value="UniProtKB-SubCell"/>
</dbReference>
<keyword evidence="6" id="KW-0633">Potassium transport</keyword>
<feature type="transmembrane region" description="Helical" evidence="12">
    <location>
        <begin position="38"/>
        <end position="56"/>
    </location>
</feature>
<dbReference type="RefSeq" id="WP_176966370.1">
    <property type="nucleotide sequence ID" value="NZ_CP058215.1"/>
</dbReference>
<dbReference type="Pfam" id="PF02386">
    <property type="entry name" value="TrkH"/>
    <property type="match status" value="1"/>
</dbReference>
<dbReference type="NCBIfam" id="TIGR00933">
    <property type="entry name" value="2a38"/>
    <property type="match status" value="1"/>
</dbReference>
<evidence type="ECO:0000256" key="10">
    <source>
        <dbReference type="ARBA" id="ARBA00023065"/>
    </source>
</evidence>
<evidence type="ECO:0000256" key="7">
    <source>
        <dbReference type="ARBA" id="ARBA00022692"/>
    </source>
</evidence>
<dbReference type="PANTHER" id="PTHR32024">
    <property type="entry name" value="TRK SYSTEM POTASSIUM UPTAKE PROTEIN TRKG-RELATED"/>
    <property type="match status" value="1"/>
</dbReference>
<dbReference type="KEGG" id="mzi:HWN40_09665"/>